<comment type="caution">
    <text evidence="1">The sequence shown here is derived from an EMBL/GenBank/DDBJ whole genome shotgun (WGS) entry which is preliminary data.</text>
</comment>
<dbReference type="EMBL" id="BJNT01000003">
    <property type="protein sequence ID" value="GEC84975.1"/>
    <property type="molecule type" value="Genomic_DNA"/>
</dbReference>
<dbReference type="SUPFAM" id="SSF51735">
    <property type="entry name" value="NAD(P)-binding Rossmann-fold domains"/>
    <property type="match status" value="1"/>
</dbReference>
<evidence type="ECO:0008006" key="3">
    <source>
        <dbReference type="Google" id="ProtNLM"/>
    </source>
</evidence>
<dbReference type="Gene3D" id="3.40.50.720">
    <property type="entry name" value="NAD(P)-binding Rossmann-like Domain"/>
    <property type="match status" value="1"/>
</dbReference>
<protein>
    <recommendedName>
        <fullName evidence="3">Short chain dehydrogenase</fullName>
    </recommendedName>
</protein>
<evidence type="ECO:0000313" key="2">
    <source>
        <dbReference type="Proteomes" id="UP000319986"/>
    </source>
</evidence>
<gene>
    <name evidence="1" type="ORF">CVA01_02890</name>
</gene>
<dbReference type="AlphaFoldDB" id="A0A4Y4BW97"/>
<name>A0A4Y4BW97_9CORY</name>
<proteinExistence type="predicted"/>
<reference evidence="1 2" key="1">
    <citation type="submission" date="2019-06" db="EMBL/GenBank/DDBJ databases">
        <title>Whole genome shotgun sequence of Corynebacterium variabile NBRC 15286.</title>
        <authorList>
            <person name="Hosoyama A."/>
            <person name="Uohara A."/>
            <person name="Ohji S."/>
            <person name="Ichikawa N."/>
        </authorList>
    </citation>
    <scope>NUCLEOTIDE SEQUENCE [LARGE SCALE GENOMIC DNA]</scope>
    <source>
        <strain evidence="1 2">NBRC 15286</strain>
    </source>
</reference>
<evidence type="ECO:0000313" key="1">
    <source>
        <dbReference type="EMBL" id="GEC84975.1"/>
    </source>
</evidence>
<dbReference type="PANTHER" id="PTHR42808:SF3">
    <property type="entry name" value="HYDROXYSTEROID DEHYDROGENASE-LIKE PROTEIN 2"/>
    <property type="match status" value="1"/>
</dbReference>
<accession>A0A4Y4BW97</accession>
<dbReference type="Proteomes" id="UP000319986">
    <property type="component" value="Unassembled WGS sequence"/>
</dbReference>
<sequence>MSVPASQALAGRTIVMSGGSRGIGREIALAAARPGASVAMLAKTAEPDLRIPGTMFSAAKLIEEAGGHAPPSSVTCGKVRILPVSSMRLSSSPVVRTST</sequence>
<dbReference type="InterPro" id="IPR051935">
    <property type="entry name" value="HSDL2"/>
</dbReference>
<organism evidence="1 2">
    <name type="scientific">Corynebacterium variabile</name>
    <dbReference type="NCBI Taxonomy" id="1727"/>
    <lineage>
        <taxon>Bacteria</taxon>
        <taxon>Bacillati</taxon>
        <taxon>Actinomycetota</taxon>
        <taxon>Actinomycetes</taxon>
        <taxon>Mycobacteriales</taxon>
        <taxon>Corynebacteriaceae</taxon>
        <taxon>Corynebacterium</taxon>
    </lineage>
</organism>
<dbReference type="PANTHER" id="PTHR42808">
    <property type="entry name" value="HYDROXYSTEROID DEHYDROGENASE-LIKE PROTEIN 2"/>
    <property type="match status" value="1"/>
</dbReference>
<dbReference type="InterPro" id="IPR036291">
    <property type="entry name" value="NAD(P)-bd_dom_sf"/>
</dbReference>